<name>A0A5C1NKX5_9GAMM</name>
<feature type="signal peptide" evidence="1">
    <location>
        <begin position="1"/>
        <end position="20"/>
    </location>
</feature>
<gene>
    <name evidence="3" type="ORF">E4T21_18080</name>
</gene>
<dbReference type="InterPro" id="IPR038670">
    <property type="entry name" value="HslJ-like_sf"/>
</dbReference>
<dbReference type="KEGG" id="hbh:E4T21_18080"/>
<feature type="chain" id="PRO_5022729331" evidence="1">
    <location>
        <begin position="21"/>
        <end position="153"/>
    </location>
</feature>
<evidence type="ECO:0000259" key="2">
    <source>
        <dbReference type="Pfam" id="PF03724"/>
    </source>
</evidence>
<dbReference type="InterPro" id="IPR005184">
    <property type="entry name" value="DUF306_Meta_HslJ"/>
</dbReference>
<dbReference type="RefSeq" id="WP_149286365.1">
    <property type="nucleotide sequence ID" value="NZ_CP038437.2"/>
</dbReference>
<feature type="domain" description="DUF306" evidence="2">
    <location>
        <begin position="43"/>
        <end position="137"/>
    </location>
</feature>
<evidence type="ECO:0000313" key="4">
    <source>
        <dbReference type="Proteomes" id="UP000324285"/>
    </source>
</evidence>
<dbReference type="PANTHER" id="PTHR35535">
    <property type="entry name" value="HEAT SHOCK PROTEIN HSLJ"/>
    <property type="match status" value="1"/>
</dbReference>
<evidence type="ECO:0000313" key="3">
    <source>
        <dbReference type="EMBL" id="QEM83243.1"/>
    </source>
</evidence>
<dbReference type="Gene3D" id="2.40.128.270">
    <property type="match status" value="1"/>
</dbReference>
<organism evidence="3 4">
    <name type="scientific">Halomonas binhaiensis</name>
    <dbReference type="NCBI Taxonomy" id="2562282"/>
    <lineage>
        <taxon>Bacteria</taxon>
        <taxon>Pseudomonadati</taxon>
        <taxon>Pseudomonadota</taxon>
        <taxon>Gammaproteobacteria</taxon>
        <taxon>Oceanospirillales</taxon>
        <taxon>Halomonadaceae</taxon>
        <taxon>Halomonas</taxon>
    </lineage>
</organism>
<sequence>MTLIRVRQLAALAVITLLLAACSSQPPSSGGDGKADPDAGVPETIAGKRWNLLLIGTDERVSMPSTPYFKVAADGSVSGSDGCNNLTGTVSFGDSQRIEFSELASTRKACPQMADATRVQNIFGQAYRYLIDHDRIVFFGPNSLVLGGFRLAH</sequence>
<evidence type="ECO:0000256" key="1">
    <source>
        <dbReference type="SAM" id="SignalP"/>
    </source>
</evidence>
<dbReference type="EMBL" id="CP038437">
    <property type="protein sequence ID" value="QEM83243.1"/>
    <property type="molecule type" value="Genomic_DNA"/>
</dbReference>
<dbReference type="PANTHER" id="PTHR35535:SF2">
    <property type="entry name" value="DUF306 DOMAIN-CONTAINING PROTEIN"/>
    <property type="match status" value="1"/>
</dbReference>
<proteinExistence type="predicted"/>
<dbReference type="InterPro" id="IPR053147">
    <property type="entry name" value="Hsp_HslJ-like"/>
</dbReference>
<keyword evidence="4" id="KW-1185">Reference proteome</keyword>
<dbReference type="AlphaFoldDB" id="A0A5C1NKX5"/>
<keyword evidence="1" id="KW-0732">Signal</keyword>
<dbReference type="PROSITE" id="PS51257">
    <property type="entry name" value="PROKAR_LIPOPROTEIN"/>
    <property type="match status" value="1"/>
</dbReference>
<reference evidence="3" key="1">
    <citation type="submission" date="2021-02" db="EMBL/GenBank/DDBJ databases">
        <title>Strain Y2R2, a novel species of the genus Halomonas.</title>
        <authorList>
            <person name="Huang H."/>
        </authorList>
    </citation>
    <scope>NUCLEOTIDE SEQUENCE</scope>
    <source>
        <strain evidence="3">Y2R2</strain>
    </source>
</reference>
<accession>A0A5C1NKX5</accession>
<dbReference type="OrthoDB" id="5348860at2"/>
<protein>
    <submittedName>
        <fullName evidence="3">META domain-containing protein</fullName>
    </submittedName>
</protein>
<dbReference type="Proteomes" id="UP000324285">
    <property type="component" value="Chromosome"/>
</dbReference>
<dbReference type="Pfam" id="PF03724">
    <property type="entry name" value="META"/>
    <property type="match status" value="1"/>
</dbReference>